<reference evidence="5" key="1">
    <citation type="submission" date="2016-02" db="EMBL/GenBank/DDBJ databases">
        <title>Draft Genome Sequence of Sporotomaculum syntrophicum Strain FB, a Syntrophic Benzoate Degrader.</title>
        <authorList>
            <person name="Nobu M.K."/>
            <person name="Narihiro T."/>
            <person name="Qiu Y.-L."/>
            <person name="Ohashi A."/>
            <person name="Liu W.-T."/>
            <person name="Yuji S."/>
        </authorList>
    </citation>
    <scope>NUCLEOTIDE SEQUENCE</scope>
    <source>
        <strain evidence="5">FB</strain>
    </source>
</reference>
<keyword evidence="3" id="KW-0812">Transmembrane</keyword>
<feature type="domain" description="Putative zinc-finger" evidence="4">
    <location>
        <begin position="6"/>
        <end position="40"/>
    </location>
</feature>
<evidence type="ECO:0000313" key="6">
    <source>
        <dbReference type="Proteomes" id="UP000798488"/>
    </source>
</evidence>
<dbReference type="Pfam" id="PF13490">
    <property type="entry name" value="zf-HC2"/>
    <property type="match status" value="1"/>
</dbReference>
<dbReference type="InterPro" id="IPR041916">
    <property type="entry name" value="Anti_sigma_zinc_sf"/>
</dbReference>
<gene>
    <name evidence="5" type="ORF">SPSYN_02087</name>
</gene>
<evidence type="ECO:0000313" key="5">
    <source>
        <dbReference type="EMBL" id="KAF1084311.1"/>
    </source>
</evidence>
<accession>A0A9D3AXD4</accession>
<feature type="transmembrane region" description="Helical" evidence="3">
    <location>
        <begin position="75"/>
        <end position="95"/>
    </location>
</feature>
<evidence type="ECO:0000256" key="1">
    <source>
        <dbReference type="ARBA" id="ARBA00024353"/>
    </source>
</evidence>
<dbReference type="InterPro" id="IPR027383">
    <property type="entry name" value="Znf_put"/>
</dbReference>
<evidence type="ECO:0000259" key="4">
    <source>
        <dbReference type="Pfam" id="PF13490"/>
    </source>
</evidence>
<comment type="caution">
    <text evidence="5">The sequence shown here is derived from an EMBL/GenBank/DDBJ whole genome shotgun (WGS) entry which is preliminary data.</text>
</comment>
<sequence length="493" mass="55502">MTKYECEIIKDLLPLYADGVVSRATLEMVERHLTECASCRQLLNESTQPVFAKSPAAKNSPITGIDKAWGRLRQVAAVFMACIIISASTIAWASYQAGRNMALRDPSFQQANDMDLFTEVNQTQKLGPYTITVDKILLDSARTTVFYSVDPQLEVDSNIHINLSDDKGVHYDPRGGRGIQGKYFVYDLEPVNLDAQKLALSFNDGATPGETQFVIPVDPTLVAQNTREIYPNLKKTIESVELALDRAVLGLSESTIFFRVRWPQDNTSIAGVGIGQDSPMYTVMGPNGPTSVESRGSSTPPAPMIKEYGAFLPGHWADLIDETNGRRIKLNETRTQTDPVTGGITGTFHFEPADPSARELKLTSPPLYLYRFPDQEQTMEFNCPRQGEQALNGVFSYENVTYSLEKAVIEDKQLVFYFSFEGTGDKPPHYYRPEFRIKDQDLEFWHGHIRMEWLEQNQLKISFPMPENDRVTLQLRSVGERMPKVDFELDAAR</sequence>
<keyword evidence="3" id="KW-1133">Transmembrane helix</keyword>
<protein>
    <recommendedName>
        <fullName evidence="2">Anti-sigma-W factor RsiW</fullName>
    </recommendedName>
</protein>
<dbReference type="Gene3D" id="1.10.10.1320">
    <property type="entry name" value="Anti-sigma factor, zinc-finger domain"/>
    <property type="match status" value="1"/>
</dbReference>
<dbReference type="Proteomes" id="UP000798488">
    <property type="component" value="Unassembled WGS sequence"/>
</dbReference>
<dbReference type="OrthoDB" id="6194834at2"/>
<keyword evidence="6" id="KW-1185">Reference proteome</keyword>
<dbReference type="AlphaFoldDB" id="A0A9D3AXD4"/>
<evidence type="ECO:0000256" key="3">
    <source>
        <dbReference type="SAM" id="Phobius"/>
    </source>
</evidence>
<name>A0A9D3AXD4_9FIRM</name>
<proteinExistence type="inferred from homology"/>
<organism evidence="5 6">
    <name type="scientific">Sporotomaculum syntrophicum</name>
    <dbReference type="NCBI Taxonomy" id="182264"/>
    <lineage>
        <taxon>Bacteria</taxon>
        <taxon>Bacillati</taxon>
        <taxon>Bacillota</taxon>
        <taxon>Clostridia</taxon>
        <taxon>Eubacteriales</taxon>
        <taxon>Desulfallaceae</taxon>
        <taxon>Sporotomaculum</taxon>
    </lineage>
</organism>
<dbReference type="EMBL" id="LSRS01000005">
    <property type="protein sequence ID" value="KAF1084311.1"/>
    <property type="molecule type" value="Genomic_DNA"/>
</dbReference>
<dbReference type="RefSeq" id="WP_161822419.1">
    <property type="nucleotide sequence ID" value="NZ_LSRS01000005.1"/>
</dbReference>
<evidence type="ECO:0000256" key="2">
    <source>
        <dbReference type="ARBA" id="ARBA00024438"/>
    </source>
</evidence>
<keyword evidence="3" id="KW-0472">Membrane</keyword>
<comment type="similarity">
    <text evidence="1">Belongs to the zinc-associated anti-sigma factor (ZAS) superfamily. Anti-sigma-W factor family.</text>
</comment>